<comment type="caution">
    <text evidence="1">The sequence shown here is derived from an EMBL/GenBank/DDBJ whole genome shotgun (WGS) entry which is preliminary data.</text>
</comment>
<evidence type="ECO:0000313" key="2">
    <source>
        <dbReference type="Proteomes" id="UP000640052"/>
    </source>
</evidence>
<sequence length="73" mass="7936">MTDTRTPAPAACTTGAGRPAFVVNIEVFLERDGRWLLIRRGEKEAHAPGTLAGIGGKVEIGPPWILRTLTRLR</sequence>
<evidence type="ECO:0008006" key="3">
    <source>
        <dbReference type="Google" id="ProtNLM"/>
    </source>
</evidence>
<protein>
    <recommendedName>
        <fullName evidence="3">Nudix hydrolase domain-containing protein</fullName>
    </recommendedName>
</protein>
<dbReference type="SUPFAM" id="SSF55811">
    <property type="entry name" value="Nudix"/>
    <property type="match status" value="1"/>
</dbReference>
<dbReference type="InterPro" id="IPR015797">
    <property type="entry name" value="NUDIX_hydrolase-like_dom_sf"/>
</dbReference>
<evidence type="ECO:0000313" key="1">
    <source>
        <dbReference type="EMBL" id="GIH22176.1"/>
    </source>
</evidence>
<dbReference type="Proteomes" id="UP000640052">
    <property type="component" value="Unassembled WGS sequence"/>
</dbReference>
<keyword evidence="2" id="KW-1185">Reference proteome</keyword>
<organism evidence="1 2">
    <name type="scientific">Acrocarpospora phusangensis</name>
    <dbReference type="NCBI Taxonomy" id="1070424"/>
    <lineage>
        <taxon>Bacteria</taxon>
        <taxon>Bacillati</taxon>
        <taxon>Actinomycetota</taxon>
        <taxon>Actinomycetes</taxon>
        <taxon>Streptosporangiales</taxon>
        <taxon>Streptosporangiaceae</taxon>
        <taxon>Acrocarpospora</taxon>
    </lineage>
</organism>
<reference evidence="1" key="1">
    <citation type="submission" date="2021-01" db="EMBL/GenBank/DDBJ databases">
        <title>Whole genome shotgun sequence of Acrocarpospora phusangensis NBRC 108782.</title>
        <authorList>
            <person name="Komaki H."/>
            <person name="Tamura T."/>
        </authorList>
    </citation>
    <scope>NUCLEOTIDE SEQUENCE</scope>
    <source>
        <strain evidence="1">NBRC 108782</strain>
    </source>
</reference>
<gene>
    <name evidence="1" type="ORF">Aph01nite_04860</name>
</gene>
<proteinExistence type="predicted"/>
<accession>A0A919Q5W1</accession>
<dbReference type="EMBL" id="BOOA01000003">
    <property type="protein sequence ID" value="GIH22176.1"/>
    <property type="molecule type" value="Genomic_DNA"/>
</dbReference>
<dbReference type="RefSeq" id="WP_204039035.1">
    <property type="nucleotide sequence ID" value="NZ_BOOA01000003.1"/>
</dbReference>
<name>A0A919Q5W1_9ACTN</name>
<dbReference type="AlphaFoldDB" id="A0A919Q5W1"/>